<evidence type="ECO:0000313" key="3">
    <source>
        <dbReference type="Proteomes" id="UP000022910"/>
    </source>
</evidence>
<evidence type="ECO:0000256" key="1">
    <source>
        <dbReference type="SAM" id="MobiDB-lite"/>
    </source>
</evidence>
<dbReference type="EMBL" id="JEMT01026448">
    <property type="protein sequence ID" value="EXX59446.1"/>
    <property type="molecule type" value="Genomic_DNA"/>
</dbReference>
<proteinExistence type="predicted"/>
<dbReference type="HOGENOM" id="CLU_1587406_0_0_1"/>
<accession>A0A015KII4</accession>
<evidence type="ECO:0000313" key="2">
    <source>
        <dbReference type="EMBL" id="EXX59446.1"/>
    </source>
</evidence>
<sequence length="168" mass="20248">MPMTTNFESEFSTQPIQQSTRRKPLAKNRLSDIRRRFSSFSPRNSIIFLKPDIQKEETNFFLFVKDNNNSSQTKHKRSISESYKFDFEDFDDFDDFDDFEDFNFEQYTPIFTRNKNQMNKNYEEPTNEVILDEPSSSLIKSVIRRFTKLKKKHDEDKEYQDGKTNPFE</sequence>
<organism evidence="2 3">
    <name type="scientific">Rhizophagus irregularis (strain DAOM 197198w)</name>
    <name type="common">Glomus intraradices</name>
    <dbReference type="NCBI Taxonomy" id="1432141"/>
    <lineage>
        <taxon>Eukaryota</taxon>
        <taxon>Fungi</taxon>
        <taxon>Fungi incertae sedis</taxon>
        <taxon>Mucoromycota</taxon>
        <taxon>Glomeromycotina</taxon>
        <taxon>Glomeromycetes</taxon>
        <taxon>Glomerales</taxon>
        <taxon>Glomeraceae</taxon>
        <taxon>Rhizophagus</taxon>
    </lineage>
</organism>
<protein>
    <submittedName>
        <fullName evidence="2">Uncharacterized protein</fullName>
    </submittedName>
</protein>
<reference evidence="2 3" key="1">
    <citation type="submission" date="2014-02" db="EMBL/GenBank/DDBJ databases">
        <title>Single nucleus genome sequencing reveals high similarity among nuclei of an endomycorrhizal fungus.</title>
        <authorList>
            <person name="Lin K."/>
            <person name="Geurts R."/>
            <person name="Zhang Z."/>
            <person name="Limpens E."/>
            <person name="Saunders D.G."/>
            <person name="Mu D."/>
            <person name="Pang E."/>
            <person name="Cao H."/>
            <person name="Cha H."/>
            <person name="Lin T."/>
            <person name="Zhou Q."/>
            <person name="Shang Y."/>
            <person name="Li Y."/>
            <person name="Ivanov S."/>
            <person name="Sharma T."/>
            <person name="Velzen R.V."/>
            <person name="Ruijter N.D."/>
            <person name="Aanen D.K."/>
            <person name="Win J."/>
            <person name="Kamoun S."/>
            <person name="Bisseling T."/>
            <person name="Huang S."/>
        </authorList>
    </citation>
    <scope>NUCLEOTIDE SEQUENCE [LARGE SCALE GENOMIC DNA]</scope>
    <source>
        <strain evidence="3">DAOM197198w</strain>
    </source>
</reference>
<gene>
    <name evidence="2" type="ORF">RirG_189000</name>
</gene>
<feature type="compositionally biased region" description="Polar residues" evidence="1">
    <location>
        <begin position="1"/>
        <end position="19"/>
    </location>
</feature>
<dbReference type="OrthoDB" id="2401271at2759"/>
<name>A0A015KII4_RHIIW</name>
<keyword evidence="3" id="KW-1185">Reference proteome</keyword>
<dbReference type="AlphaFoldDB" id="A0A015KII4"/>
<comment type="caution">
    <text evidence="2">The sequence shown here is derived from an EMBL/GenBank/DDBJ whole genome shotgun (WGS) entry which is preliminary data.</text>
</comment>
<dbReference type="Proteomes" id="UP000022910">
    <property type="component" value="Unassembled WGS sequence"/>
</dbReference>
<feature type="region of interest" description="Disordered" evidence="1">
    <location>
        <begin position="1"/>
        <end position="27"/>
    </location>
</feature>